<sequence>MRIVTPKVHVEVYRPTHIPKRSISTGEISGIRIDPSGLPNTLRYIQQTEIKDRRIKGIQFEETALFGGFIEINIAEDPKSSLFDRFNPNDHVEVFYDDTGTKKETGGILTSVGSSGEYNYQYGLPKFQGATWKSELKYTPTMVTTQLHAWDYLRLLQYINIPRGERGKERATVIENPAQKAGVATKLYAKTQKIKYQDDFLDYIDSAFNAFVDSHDKITIFGQELMTTESQYDGRVMKKGLKYVKSRKLTKPVSNVNETNLDKKQPVITFYNGGVGKYCHKKLRETRRFSGFEELEGWKDSFDKRAWDNTTNDPDIAILEPTDVVIKIGEMLNNMEQHDIFQFRFIDGEFEKLAGTSQAVSYGDGVHYVADIIAISQFALIELLLKKLTLDHGLNQWFTPLVKFDSNFLNELKTVGHKIGKKVSKLVYIRLRKVDEENFRESTVLAFNGDTYNLIAKYATDAFKLTIGNLKKRISDKGEKSSAEVDIFSEIIASIDFPQPEPSAEYGGKPNTRGIYSLQPLVTDNIGINSTKFISGEQLYEDLMKRFDANFQLDASFERQSDISFYTKLVERVTNHASFIQDVLSKDDKIISYIKSVPASYQRADIYTGSKFNTIQYDSLAITRMIQLIASNMAGFPATNNPRSNITVTKATSPEKGRIDSYPIFAANRIVIRPRVFFGEEIELTDEDEGQFRLYNLYPSLSQMAAEKESKKQVDAVCFIVLEIGKKKLKAANEDPEFIFPMEDIQDFGMIKASSVNHFFNFSIADHFGNFNVLEDLSITDSNKNFYSNITTNGIFLEYREGGLSSVGFSPPEHQHLKLEDLTQNSDYSAWSNRFSANTNIRSKQTGEPVFNPRTAYINRQVKAKADIKDNFFIINNYDDWNEQIEIELKFEKDGDKTGVFWKIENGSRVDPVDHLETQIYPYHGITGYADISDLQAEYKTLELILTSKDVQYVDISNIEQSLMDNIYIRTPLIFTINIESEGRTAETTPPGFVGPLKPGESLKYKDRIVFGKPGEGEGGRQPRVHKEQKLSTIVEHINFELDKIGRKEMMWLFPISGHNILPDGVKTAPNLDEDREGLTSNPSWRKHLLLLTYLDLLVKGIRYLLWSIAKARFICHVYLPIEYDAYAKNIVSDESLSKGFDIQAGVVEPGSSVQITYDPNNTLYRTIDLPLVSFPIKGLKKGQHIPLVNSITRGTDIIKDEDRKFTKEITTQGMREMTWYVSKKVTYLGADGAMMRVEMTEGSLDWTLFYNEKNLLTQVSEHYMLNGLRNYRTGSGLI</sequence>
<proteinExistence type="predicted"/>
<accession>A0A0F9WEG6</accession>
<comment type="caution">
    <text evidence="1">The sequence shown here is derived from an EMBL/GenBank/DDBJ whole genome shotgun (WGS) entry which is preliminary data.</text>
</comment>
<gene>
    <name evidence="1" type="ORF">LCGC14_0368600</name>
</gene>
<evidence type="ECO:0000313" key="1">
    <source>
        <dbReference type="EMBL" id="KKN76663.1"/>
    </source>
</evidence>
<organism evidence="1">
    <name type="scientific">marine sediment metagenome</name>
    <dbReference type="NCBI Taxonomy" id="412755"/>
    <lineage>
        <taxon>unclassified sequences</taxon>
        <taxon>metagenomes</taxon>
        <taxon>ecological metagenomes</taxon>
    </lineage>
</organism>
<name>A0A0F9WEG6_9ZZZZ</name>
<protein>
    <submittedName>
        <fullName evidence="1">Uncharacterized protein</fullName>
    </submittedName>
</protein>
<reference evidence="1" key="1">
    <citation type="journal article" date="2015" name="Nature">
        <title>Complex archaea that bridge the gap between prokaryotes and eukaryotes.</title>
        <authorList>
            <person name="Spang A."/>
            <person name="Saw J.H."/>
            <person name="Jorgensen S.L."/>
            <person name="Zaremba-Niedzwiedzka K."/>
            <person name="Martijn J."/>
            <person name="Lind A.E."/>
            <person name="van Eijk R."/>
            <person name="Schleper C."/>
            <person name="Guy L."/>
            <person name="Ettema T.J."/>
        </authorList>
    </citation>
    <scope>NUCLEOTIDE SEQUENCE</scope>
</reference>
<dbReference type="AlphaFoldDB" id="A0A0F9WEG6"/>
<dbReference type="EMBL" id="LAZR01000292">
    <property type="protein sequence ID" value="KKN76663.1"/>
    <property type="molecule type" value="Genomic_DNA"/>
</dbReference>